<dbReference type="FunFam" id="3.30.2080.10:FF:000001">
    <property type="entry name" value="Alpha-1,2-mannosidase subfamily"/>
    <property type="match status" value="1"/>
</dbReference>
<feature type="domain" description="Glycosyl hydrolase family 92 N-terminal" evidence="3">
    <location>
        <begin position="48"/>
        <end position="281"/>
    </location>
</feature>
<dbReference type="Proteomes" id="UP000321820">
    <property type="component" value="Chromosome"/>
</dbReference>
<dbReference type="OrthoDB" id="9804511at2"/>
<dbReference type="Gene3D" id="1.20.1050.60">
    <property type="entry name" value="alpha-1,2-mannosidase"/>
    <property type="match status" value="1"/>
</dbReference>
<dbReference type="Gene3D" id="1.20.1610.10">
    <property type="entry name" value="alpha-1,2-mannosidases domains"/>
    <property type="match status" value="1"/>
</dbReference>
<dbReference type="GO" id="GO:0000224">
    <property type="term" value="F:peptide-N4-(N-acetyl-beta-glucosaminyl)asparagine amidase activity"/>
    <property type="evidence" value="ECO:0007669"/>
    <property type="project" value="TreeGrafter"/>
</dbReference>
<dbReference type="Pfam" id="PF17678">
    <property type="entry name" value="Glyco_hydro_92N"/>
    <property type="match status" value="1"/>
</dbReference>
<protein>
    <submittedName>
        <fullName evidence="4">Glycoside hydrolase family 92 protein</fullName>
    </submittedName>
</protein>
<dbReference type="InterPro" id="IPR008928">
    <property type="entry name" value="6-hairpin_glycosidase_sf"/>
</dbReference>
<keyword evidence="1" id="KW-0812">Transmembrane</keyword>
<evidence type="ECO:0000256" key="1">
    <source>
        <dbReference type="SAM" id="Phobius"/>
    </source>
</evidence>
<organism evidence="4 5">
    <name type="scientific">Terriglobus albidus</name>
    <dbReference type="NCBI Taxonomy" id="1592106"/>
    <lineage>
        <taxon>Bacteria</taxon>
        <taxon>Pseudomonadati</taxon>
        <taxon>Acidobacteriota</taxon>
        <taxon>Terriglobia</taxon>
        <taxon>Terriglobales</taxon>
        <taxon>Acidobacteriaceae</taxon>
        <taxon>Terriglobus</taxon>
    </lineage>
</organism>
<name>A0A5B9E7R3_9BACT</name>
<dbReference type="GO" id="GO:0006516">
    <property type="term" value="P:glycoprotein catabolic process"/>
    <property type="evidence" value="ECO:0007669"/>
    <property type="project" value="TreeGrafter"/>
</dbReference>
<evidence type="ECO:0000313" key="4">
    <source>
        <dbReference type="EMBL" id="QEE28282.1"/>
    </source>
</evidence>
<keyword evidence="5" id="KW-1185">Reference proteome</keyword>
<evidence type="ECO:0000313" key="5">
    <source>
        <dbReference type="Proteomes" id="UP000321820"/>
    </source>
</evidence>
<dbReference type="RefSeq" id="WP_147647472.1">
    <property type="nucleotide sequence ID" value="NZ_CP042806.1"/>
</dbReference>
<dbReference type="InterPro" id="IPR041371">
    <property type="entry name" value="GH92_N"/>
</dbReference>
<dbReference type="AlphaFoldDB" id="A0A5B9E7R3"/>
<dbReference type="KEGG" id="talb:FTW19_09915"/>
<dbReference type="NCBIfam" id="TIGR01180">
    <property type="entry name" value="aman2_put"/>
    <property type="match status" value="1"/>
</dbReference>
<dbReference type="InterPro" id="IPR012939">
    <property type="entry name" value="Glyco_hydro_92"/>
</dbReference>
<accession>A0A5B9E7R3</accession>
<feature type="transmembrane region" description="Helical" evidence="1">
    <location>
        <begin position="12"/>
        <end position="35"/>
    </location>
</feature>
<sequence length="758" mass="84182">MTVIKIRPANVVLRRLSFFAMLAGMVTGAAVGPLLSQQKAAHIDPLAMVDPRIGTSNEGQTYPVVGVPFGMTGWTPETRSTEAKCVSPYYYDDMKITGFRGSHWLSGSCTQDYGTATLMPTVGPIKVDPEERGSSYKHASEIMSPAYYSVHLDDYDLKAELAGTTRAGMLRITYPEKGKRNLLIEPNVRPGQGFVEVRPEKKEIVGYNPVVRMYQGAGKSAGFSGYFVIKFREEVQEFGTWCGKAVTPHGRTQGSGCERLGGFVTFSDNAPKTVIAKIGTSFTSLEEAEKNLAAEESGWELESLRRQAETAWRNYLGRIEIAGGTAEQQKMFYTALFHASLAPRIVSDADGTYNGFGQEGKLHHTRPGTDYYDDFSLWDSFRSLHPLLTILDPKRDGEMVQSLVDKGTEGGFLPIFPTWNSYTSEMIGDHTVAVIYDAYAKGIRNFDVPEAYRLVRQNAFITPPHDDYVEGKGRRALVSYDKHGYIPLEDEVLDAFHQREQVSRTLEYAYDDYVGGQFAAALGHKEDAARLFKRSANWKNVLDPETRFVRGRHEDGSWVTPFAPDKPATYITEGLPWQYTFFVPHDIEGLSKALGGHEAMIAKLDGLFDKKLYNQGNEPSHGIAYLYNFIGAPSKTQQRVREILKTDFGPGPEGLPGNDDAGQMSAWYVLSAMGFYPWCPGTPSYTIGSPLFSHVAIHLPNGKRFSIEAKDNSASNPYVQSVRLNGKAYSGWTFSHQEMLQGASLTLQMSSEPSIEKH</sequence>
<dbReference type="InterPro" id="IPR005887">
    <property type="entry name" value="GH92_a_mannosidase_put"/>
</dbReference>
<dbReference type="Gene3D" id="2.70.98.10">
    <property type="match status" value="1"/>
</dbReference>
<reference evidence="4 5" key="1">
    <citation type="submission" date="2019-08" db="EMBL/GenBank/DDBJ databases">
        <title>Complete genome sequence of Terriglobus albidus strain ORNL.</title>
        <authorList>
            <person name="Podar M."/>
        </authorList>
    </citation>
    <scope>NUCLEOTIDE SEQUENCE [LARGE SCALE GENOMIC DNA]</scope>
    <source>
        <strain evidence="4 5">ORNL</strain>
    </source>
</reference>
<dbReference type="InterPro" id="IPR050883">
    <property type="entry name" value="PNGase"/>
</dbReference>
<dbReference type="GO" id="GO:0005829">
    <property type="term" value="C:cytosol"/>
    <property type="evidence" value="ECO:0007669"/>
    <property type="project" value="TreeGrafter"/>
</dbReference>
<evidence type="ECO:0000259" key="2">
    <source>
        <dbReference type="Pfam" id="PF07971"/>
    </source>
</evidence>
<dbReference type="InterPro" id="IPR014718">
    <property type="entry name" value="GH-type_carb-bd"/>
</dbReference>
<dbReference type="Pfam" id="PF07971">
    <property type="entry name" value="Glyco_hydro_92"/>
    <property type="match status" value="1"/>
</dbReference>
<gene>
    <name evidence="4" type="ORF">FTW19_09915</name>
</gene>
<feature type="domain" description="Glycosyl hydrolase family 92" evidence="2">
    <location>
        <begin position="287"/>
        <end position="750"/>
    </location>
</feature>
<keyword evidence="1" id="KW-1133">Transmembrane helix</keyword>
<dbReference type="PANTHER" id="PTHR12143">
    <property type="entry name" value="PEPTIDE N-GLYCANASE PNGASE -RELATED"/>
    <property type="match status" value="1"/>
</dbReference>
<proteinExistence type="predicted"/>
<dbReference type="GO" id="GO:0030246">
    <property type="term" value="F:carbohydrate binding"/>
    <property type="evidence" value="ECO:0007669"/>
    <property type="project" value="InterPro"/>
</dbReference>
<keyword evidence="1" id="KW-0472">Membrane</keyword>
<dbReference type="PANTHER" id="PTHR12143:SF43">
    <property type="entry name" value="PUTATIVE-RELATED"/>
    <property type="match status" value="1"/>
</dbReference>
<keyword evidence="4" id="KW-0378">Hydrolase</keyword>
<dbReference type="SUPFAM" id="SSF48208">
    <property type="entry name" value="Six-hairpin glycosidases"/>
    <property type="match status" value="1"/>
</dbReference>
<dbReference type="EMBL" id="CP042806">
    <property type="protein sequence ID" value="QEE28282.1"/>
    <property type="molecule type" value="Genomic_DNA"/>
</dbReference>
<dbReference type="GO" id="GO:0005975">
    <property type="term" value="P:carbohydrate metabolic process"/>
    <property type="evidence" value="ECO:0007669"/>
    <property type="project" value="InterPro"/>
</dbReference>
<dbReference type="Gene3D" id="3.30.2080.10">
    <property type="entry name" value="GH92 mannosidase domain"/>
    <property type="match status" value="1"/>
</dbReference>
<evidence type="ECO:0000259" key="3">
    <source>
        <dbReference type="Pfam" id="PF17678"/>
    </source>
</evidence>